<evidence type="ECO:0000313" key="10">
    <source>
        <dbReference type="EMBL" id="CAD7265765.1"/>
    </source>
</evidence>
<comment type="similarity">
    <text evidence="2">Belongs to the membrane-bound acyltransferase family. Sterol o-acyltransferase subfamily.</text>
</comment>
<evidence type="ECO:0000256" key="4">
    <source>
        <dbReference type="ARBA" id="ARBA00022692"/>
    </source>
</evidence>
<evidence type="ECO:0000256" key="5">
    <source>
        <dbReference type="ARBA" id="ARBA00022824"/>
    </source>
</evidence>
<keyword evidence="8" id="KW-0012">Acyltransferase</keyword>
<keyword evidence="7 9" id="KW-0472">Membrane</keyword>
<name>A0A7R9G3M7_TIMSH</name>
<evidence type="ECO:0000256" key="1">
    <source>
        <dbReference type="ARBA" id="ARBA00004477"/>
    </source>
</evidence>
<feature type="transmembrane region" description="Helical" evidence="9">
    <location>
        <begin position="450"/>
        <end position="472"/>
    </location>
</feature>
<evidence type="ECO:0000256" key="3">
    <source>
        <dbReference type="ARBA" id="ARBA00022679"/>
    </source>
</evidence>
<dbReference type="InterPro" id="IPR014371">
    <property type="entry name" value="Oat_ACAT_DAG_ARE"/>
</dbReference>
<organism evidence="10">
    <name type="scientific">Timema shepardi</name>
    <name type="common">Walking stick</name>
    <dbReference type="NCBI Taxonomy" id="629360"/>
    <lineage>
        <taxon>Eukaryota</taxon>
        <taxon>Metazoa</taxon>
        <taxon>Ecdysozoa</taxon>
        <taxon>Arthropoda</taxon>
        <taxon>Hexapoda</taxon>
        <taxon>Insecta</taxon>
        <taxon>Pterygota</taxon>
        <taxon>Neoptera</taxon>
        <taxon>Polyneoptera</taxon>
        <taxon>Phasmatodea</taxon>
        <taxon>Timematodea</taxon>
        <taxon>Timematoidea</taxon>
        <taxon>Timematidae</taxon>
        <taxon>Timema</taxon>
    </lineage>
</organism>
<feature type="transmembrane region" description="Helical" evidence="9">
    <location>
        <begin position="158"/>
        <end position="179"/>
    </location>
</feature>
<keyword evidence="4 9" id="KW-0812">Transmembrane</keyword>
<dbReference type="GO" id="GO:0008374">
    <property type="term" value="F:O-acyltransferase activity"/>
    <property type="evidence" value="ECO:0007669"/>
    <property type="project" value="InterPro"/>
</dbReference>
<comment type="subcellular location">
    <subcellularLocation>
        <location evidence="1">Endoplasmic reticulum membrane</location>
        <topology evidence="1">Multi-pass membrane protein</topology>
    </subcellularLocation>
</comment>
<feature type="transmembrane region" description="Helical" evidence="9">
    <location>
        <begin position="200"/>
        <end position="219"/>
    </location>
</feature>
<dbReference type="InterPro" id="IPR004299">
    <property type="entry name" value="MBOAT_fam"/>
</dbReference>
<feature type="transmembrane region" description="Helical" evidence="9">
    <location>
        <begin position="114"/>
        <end position="132"/>
    </location>
</feature>
<protein>
    <recommendedName>
        <fullName evidence="11">O-acyltransferase</fullName>
    </recommendedName>
</protein>
<keyword evidence="3" id="KW-0808">Transferase</keyword>
<feature type="transmembrane region" description="Helical" evidence="9">
    <location>
        <begin position="362"/>
        <end position="388"/>
    </location>
</feature>
<dbReference type="Pfam" id="PF03062">
    <property type="entry name" value="MBOAT"/>
    <property type="match status" value="1"/>
</dbReference>
<dbReference type="GO" id="GO:0005789">
    <property type="term" value="C:endoplasmic reticulum membrane"/>
    <property type="evidence" value="ECO:0007669"/>
    <property type="project" value="UniProtKB-SubCell"/>
</dbReference>
<keyword evidence="6 9" id="KW-1133">Transmembrane helix</keyword>
<evidence type="ECO:0000256" key="7">
    <source>
        <dbReference type="ARBA" id="ARBA00023136"/>
    </source>
</evidence>
<dbReference type="PANTHER" id="PTHR10408">
    <property type="entry name" value="STEROL O-ACYLTRANSFERASE"/>
    <property type="match status" value="1"/>
</dbReference>
<evidence type="ECO:0000256" key="9">
    <source>
        <dbReference type="SAM" id="Phobius"/>
    </source>
</evidence>
<reference evidence="10" key="1">
    <citation type="submission" date="2020-11" db="EMBL/GenBank/DDBJ databases">
        <authorList>
            <person name="Tran Van P."/>
        </authorList>
    </citation>
    <scope>NUCLEOTIDE SEQUENCE</scope>
</reference>
<dbReference type="GO" id="GO:0008203">
    <property type="term" value="P:cholesterol metabolic process"/>
    <property type="evidence" value="ECO:0007669"/>
    <property type="project" value="TreeGrafter"/>
</dbReference>
<evidence type="ECO:0000256" key="8">
    <source>
        <dbReference type="ARBA" id="ARBA00023315"/>
    </source>
</evidence>
<dbReference type="EMBL" id="OC005930">
    <property type="protein sequence ID" value="CAD7265765.1"/>
    <property type="molecule type" value="Genomic_DNA"/>
</dbReference>
<evidence type="ECO:0000256" key="2">
    <source>
        <dbReference type="ARBA" id="ARBA00009010"/>
    </source>
</evidence>
<evidence type="ECO:0008006" key="11">
    <source>
        <dbReference type="Google" id="ProtNLM"/>
    </source>
</evidence>
<accession>A0A7R9G3M7</accession>
<gene>
    <name evidence="10" type="ORF">TSIB3V08_LOCUS9795</name>
</gene>
<dbReference type="PANTHER" id="PTHR10408:SF8">
    <property type="entry name" value="O-ACYLTRANSFERASE"/>
    <property type="match status" value="1"/>
</dbReference>
<feature type="transmembrane region" description="Helical" evidence="9">
    <location>
        <begin position="320"/>
        <end position="341"/>
    </location>
</feature>
<keyword evidence="5" id="KW-0256">Endoplasmic reticulum</keyword>
<proteinExistence type="inferred from homology"/>
<dbReference type="AlphaFoldDB" id="A0A7R9G3M7"/>
<evidence type="ECO:0000256" key="6">
    <source>
        <dbReference type="ARBA" id="ARBA00022989"/>
    </source>
</evidence>
<sequence>MPPGSKGGRAATRSERSTLGLGTNHVHVAAVLEKLRMQARMVEQMDTSLSEMVGEVLHEVEQTTLSPEHLYNSVEGNLKYKNRVKTKGTLSDKQFLPRNSVLTDLFQIKHIRTIYNIFCVILIILFLNTAVYDLVTTGKLNLGIELILWNFTGLQTAVLIWFGMMSTTVALFCCFSVWANKRVCVAANSVARKYLDCGGLLAFVAYLIMFCCVPVAYIYKTGLNPGASITLLMEQLANALVVLSSTAEDGEIEVRISVRLLMKSYAFVRSNVPKTLAFKSHTDSKEESAPCPEFSCFLYYLFAPTLVYRDNYPRKKETNWLAVAWHFTEVIGVVFYVAFIFDRFLIPMFRDFGRKPVHPETLVVGVFGAMMPGTLAFLCGFFCLLHSWMNAFAEMLRFGDRMFYKDWWNATSYAAYYRTWNVVVHDWLYTYVYKDFCEVFQPKTHFVPTMLVFFVSAVVHEFILAFTFRFFYPMLFLAFGGKSSVSTERCCRQWEHHYVAVAVYRERYSNISLQYGVVRQDQLPTDSGKILMSQSHVQSHHTLLLLLCIGNGILTSAYSMEWYARTNCQQTLVRYSCHNHTITPYTLTIVVYRERYSNISLQHGVVRQDQLPTDSGKILMSQSHVQSHHTLLLLLCIGNGILTSAYSMEWYARTNCQQTLVRYSCHNHTITPYTLTIVVYRERYSNISLQHGVVRQDQLPTDSGKILMSQSHVQSHHTLLLLLCIGNGILTSAYSMEWYARTNCQQTLVRYSCHNHTITPYTLTIVVYRERYSNISLQHGVVRQDQLPTDSGPVLGFLCSPLMELSTVVICK</sequence>